<gene>
    <name evidence="1" type="ORF">M6B22_02530</name>
</gene>
<proteinExistence type="predicted"/>
<keyword evidence="2" id="KW-1185">Reference proteome</keyword>
<sequence length="85" mass="8950">MGVAESPSRPVERAGLDVLVDSLARELSAQLGATAQPSTIRAHVRLALEQLRGSVAHDSLSEMAVRLARHRLESSAGAGEIPIGR</sequence>
<organism evidence="1 2">
    <name type="scientific">Jatrophihabitans cynanchi</name>
    <dbReference type="NCBI Taxonomy" id="2944128"/>
    <lineage>
        <taxon>Bacteria</taxon>
        <taxon>Bacillati</taxon>
        <taxon>Actinomycetota</taxon>
        <taxon>Actinomycetes</taxon>
        <taxon>Jatrophihabitantales</taxon>
        <taxon>Jatrophihabitantaceae</taxon>
        <taxon>Jatrophihabitans</taxon>
    </lineage>
</organism>
<name>A0ABY7JYM0_9ACTN</name>
<accession>A0ABY7JYM0</accession>
<evidence type="ECO:0000313" key="1">
    <source>
        <dbReference type="EMBL" id="WAX57654.1"/>
    </source>
</evidence>
<protein>
    <recommendedName>
        <fullName evidence="3">ANTAR domain-containing protein</fullName>
    </recommendedName>
</protein>
<dbReference type="RefSeq" id="WP_269444201.1">
    <property type="nucleotide sequence ID" value="NZ_CP097463.1"/>
</dbReference>
<reference evidence="1" key="1">
    <citation type="submission" date="2022-05" db="EMBL/GenBank/DDBJ databases">
        <title>Jatrophihabitans sp. SB3-54 whole genome sequence.</title>
        <authorList>
            <person name="Suh M.K."/>
            <person name="Eom M.K."/>
            <person name="Kim J.S."/>
            <person name="Kim H.S."/>
            <person name="Do H.E."/>
            <person name="Shin Y.K."/>
            <person name="Lee J.-S."/>
        </authorList>
    </citation>
    <scope>NUCLEOTIDE SEQUENCE</scope>
    <source>
        <strain evidence="1">SB3-54</strain>
    </source>
</reference>
<dbReference type="EMBL" id="CP097463">
    <property type="protein sequence ID" value="WAX57654.1"/>
    <property type="molecule type" value="Genomic_DNA"/>
</dbReference>
<evidence type="ECO:0000313" key="2">
    <source>
        <dbReference type="Proteomes" id="UP001164693"/>
    </source>
</evidence>
<evidence type="ECO:0008006" key="3">
    <source>
        <dbReference type="Google" id="ProtNLM"/>
    </source>
</evidence>
<dbReference type="Proteomes" id="UP001164693">
    <property type="component" value="Chromosome"/>
</dbReference>